<dbReference type="CDD" id="cd13318">
    <property type="entry name" value="PH_IQSEC"/>
    <property type="match status" value="1"/>
</dbReference>
<proteinExistence type="inferred from homology"/>
<evidence type="ECO:0000256" key="9">
    <source>
        <dbReference type="ARBA" id="ARBA00065492"/>
    </source>
</evidence>
<dbReference type="PROSITE" id="PS50190">
    <property type="entry name" value="SEC7"/>
    <property type="match status" value="1"/>
</dbReference>
<dbReference type="Gene3D" id="1.10.220.20">
    <property type="match status" value="1"/>
</dbReference>
<evidence type="ECO:0000256" key="3">
    <source>
        <dbReference type="ARBA" id="ARBA00022490"/>
    </source>
</evidence>
<feature type="compositionally biased region" description="Pro residues" evidence="12">
    <location>
        <begin position="1067"/>
        <end position="1087"/>
    </location>
</feature>
<feature type="domain" description="SEC7" evidence="13">
    <location>
        <begin position="572"/>
        <end position="765"/>
    </location>
</feature>
<comment type="similarity">
    <text evidence="2">Belongs to the BRAG family.</text>
</comment>
<dbReference type="AlphaFoldDB" id="A0A671QU02"/>
<feature type="compositionally biased region" description="Basic and acidic residues" evidence="12">
    <location>
        <begin position="110"/>
        <end position="135"/>
    </location>
</feature>
<evidence type="ECO:0000256" key="12">
    <source>
        <dbReference type="SAM" id="MobiDB-lite"/>
    </source>
</evidence>
<dbReference type="InterPro" id="IPR035999">
    <property type="entry name" value="Sec7_dom_sf"/>
</dbReference>
<keyword evidence="6 11" id="KW-0175">Coiled coil</keyword>
<dbReference type="FunFam" id="1.10.1000.11:FF:000001">
    <property type="entry name" value="IQ motif and SEC7 domain-containing protein 1"/>
    <property type="match status" value="1"/>
</dbReference>
<evidence type="ECO:0000256" key="4">
    <source>
        <dbReference type="ARBA" id="ARBA00022553"/>
    </source>
</evidence>
<dbReference type="Proteomes" id="UP000472260">
    <property type="component" value="Unassembled WGS sequence"/>
</dbReference>
<dbReference type="GO" id="GO:0032012">
    <property type="term" value="P:regulation of ARF protein signal transduction"/>
    <property type="evidence" value="ECO:0007669"/>
    <property type="project" value="InterPro"/>
</dbReference>
<evidence type="ECO:0000256" key="7">
    <source>
        <dbReference type="ARBA" id="ARBA00034105"/>
    </source>
</evidence>
<dbReference type="InterPro" id="IPR011993">
    <property type="entry name" value="PH-like_dom_sf"/>
</dbReference>
<comment type="subunit">
    <text evidence="9">Interacts with DLG1 and DLG4. Interacts with GPHN.</text>
</comment>
<evidence type="ECO:0000256" key="1">
    <source>
        <dbReference type="ARBA" id="ARBA00004496"/>
    </source>
</evidence>
<dbReference type="Gene3D" id="1.10.1000.11">
    <property type="entry name" value="Arf Nucleotide-binding Site Opener,domain 2"/>
    <property type="match status" value="1"/>
</dbReference>
<dbReference type="GO" id="GO:0014069">
    <property type="term" value="C:postsynaptic density"/>
    <property type="evidence" value="ECO:0007669"/>
    <property type="project" value="UniProtKB-SubCell"/>
</dbReference>
<dbReference type="SMART" id="SM00222">
    <property type="entry name" value="Sec7"/>
    <property type="match status" value="1"/>
</dbReference>
<feature type="coiled-coil region" evidence="11">
    <location>
        <begin position="22"/>
        <end position="56"/>
    </location>
</feature>
<evidence type="ECO:0000256" key="5">
    <source>
        <dbReference type="ARBA" id="ARBA00023018"/>
    </source>
</evidence>
<feature type="compositionally biased region" description="Low complexity" evidence="12">
    <location>
        <begin position="525"/>
        <end position="544"/>
    </location>
</feature>
<dbReference type="InterPro" id="IPR033742">
    <property type="entry name" value="IQSEC_PH"/>
</dbReference>
<evidence type="ECO:0000256" key="2">
    <source>
        <dbReference type="ARBA" id="ARBA00006248"/>
    </source>
</evidence>
<dbReference type="PROSITE" id="PS50096">
    <property type="entry name" value="IQ"/>
    <property type="match status" value="1"/>
</dbReference>
<dbReference type="GO" id="GO:0030036">
    <property type="term" value="P:actin cytoskeleton organization"/>
    <property type="evidence" value="ECO:0007669"/>
    <property type="project" value="TreeGrafter"/>
</dbReference>
<dbReference type="CDD" id="cd00171">
    <property type="entry name" value="Sec7"/>
    <property type="match status" value="1"/>
</dbReference>
<dbReference type="Ensembl" id="ENSSANT00000078931.1">
    <property type="protein sequence ID" value="ENSSANP00000074231.1"/>
    <property type="gene ID" value="ENSSANG00000037005.1"/>
</dbReference>
<feature type="compositionally biased region" description="Basic residues" evidence="12">
    <location>
        <begin position="59"/>
        <end position="71"/>
    </location>
</feature>
<gene>
    <name evidence="14" type="primary">LOC107689713</name>
</gene>
<evidence type="ECO:0000259" key="13">
    <source>
        <dbReference type="PROSITE" id="PS50190"/>
    </source>
</evidence>
<feature type="region of interest" description="Disordered" evidence="12">
    <location>
        <begin position="56"/>
        <end position="186"/>
    </location>
</feature>
<dbReference type="Pfam" id="PF16453">
    <property type="entry name" value="IQ_SEC7_PH"/>
    <property type="match status" value="1"/>
</dbReference>
<feature type="compositionally biased region" description="Polar residues" evidence="12">
    <location>
        <begin position="1093"/>
        <end position="1102"/>
    </location>
</feature>
<evidence type="ECO:0000313" key="14">
    <source>
        <dbReference type="Ensembl" id="ENSSANP00000074231.1"/>
    </source>
</evidence>
<keyword evidence="3" id="KW-0963">Cytoplasm</keyword>
<organism evidence="14 15">
    <name type="scientific">Sinocyclocheilus anshuiensis</name>
    <dbReference type="NCBI Taxonomy" id="1608454"/>
    <lineage>
        <taxon>Eukaryota</taxon>
        <taxon>Metazoa</taxon>
        <taxon>Chordata</taxon>
        <taxon>Craniata</taxon>
        <taxon>Vertebrata</taxon>
        <taxon>Euteleostomi</taxon>
        <taxon>Actinopterygii</taxon>
        <taxon>Neopterygii</taxon>
        <taxon>Teleostei</taxon>
        <taxon>Ostariophysi</taxon>
        <taxon>Cypriniformes</taxon>
        <taxon>Cyprinidae</taxon>
        <taxon>Cyprininae</taxon>
        <taxon>Sinocyclocheilus</taxon>
    </lineage>
</organism>
<keyword evidence="15" id="KW-1185">Reference proteome</keyword>
<evidence type="ECO:0000313" key="15">
    <source>
        <dbReference type="Proteomes" id="UP000472260"/>
    </source>
</evidence>
<feature type="region of interest" description="Disordered" evidence="12">
    <location>
        <begin position="519"/>
        <end position="544"/>
    </location>
</feature>
<dbReference type="InterPro" id="IPR023394">
    <property type="entry name" value="Sec7_C_sf"/>
</dbReference>
<dbReference type="GO" id="GO:0005085">
    <property type="term" value="F:guanyl-nucleotide exchange factor activity"/>
    <property type="evidence" value="ECO:0007669"/>
    <property type="project" value="InterPro"/>
</dbReference>
<feature type="compositionally biased region" description="Polar residues" evidence="12">
    <location>
        <begin position="86"/>
        <end position="104"/>
    </location>
</feature>
<evidence type="ECO:0000256" key="8">
    <source>
        <dbReference type="ARBA" id="ARBA00056967"/>
    </source>
</evidence>
<dbReference type="PANTHER" id="PTHR10663:SF318">
    <property type="entry name" value="IQ MOTIF AND SEC7 DOMAIN-CONTAINING PROTEIN 3"/>
    <property type="match status" value="1"/>
</dbReference>
<evidence type="ECO:0000256" key="6">
    <source>
        <dbReference type="ARBA" id="ARBA00023054"/>
    </source>
</evidence>
<accession>A0A671QU02</accession>
<dbReference type="SUPFAM" id="SSF50729">
    <property type="entry name" value="PH domain-like"/>
    <property type="match status" value="1"/>
</dbReference>
<dbReference type="FunFam" id="1.10.220.20:FF:000001">
    <property type="entry name" value="IQ motif and SEC7 domain-containing protein 1"/>
    <property type="match status" value="1"/>
</dbReference>
<dbReference type="Gene3D" id="2.30.29.30">
    <property type="entry name" value="Pleckstrin-homology domain (PH domain)/Phosphotyrosine-binding domain (PTB)"/>
    <property type="match status" value="1"/>
</dbReference>
<comment type="subcellular location">
    <subcellularLocation>
        <location evidence="1">Cytoplasm</location>
    </subcellularLocation>
    <subcellularLocation>
        <location evidence="7">Postsynaptic density</location>
    </subcellularLocation>
</comment>
<evidence type="ECO:0000256" key="10">
    <source>
        <dbReference type="ARBA" id="ARBA00067735"/>
    </source>
</evidence>
<dbReference type="PANTHER" id="PTHR10663">
    <property type="entry name" value="GUANYL-NUCLEOTIDE EXCHANGE FACTOR"/>
    <property type="match status" value="1"/>
</dbReference>
<dbReference type="InterPro" id="IPR000904">
    <property type="entry name" value="Sec7_dom"/>
</dbReference>
<dbReference type="SUPFAM" id="SSF48425">
    <property type="entry name" value="Sec7 domain"/>
    <property type="match status" value="1"/>
</dbReference>
<dbReference type="FunFam" id="2.30.29.30:FF:000096">
    <property type="entry name" value="IQ motif and SEC7 domain-containing protein 3"/>
    <property type="match status" value="1"/>
</dbReference>
<dbReference type="GO" id="GO:0005737">
    <property type="term" value="C:cytoplasm"/>
    <property type="evidence" value="ECO:0007669"/>
    <property type="project" value="UniProtKB-SubCell"/>
</dbReference>
<name>A0A671QU02_9TELE</name>
<comment type="function">
    <text evidence="8">Acts as a guanine nucleotide exchange factor (GEF) for ARF1.</text>
</comment>
<feature type="region of interest" description="Disordered" evidence="12">
    <location>
        <begin position="437"/>
        <end position="465"/>
    </location>
</feature>
<reference evidence="14" key="2">
    <citation type="submission" date="2025-09" db="UniProtKB">
        <authorList>
            <consortium name="Ensembl"/>
        </authorList>
    </citation>
    <scope>IDENTIFICATION</scope>
</reference>
<reference evidence="14" key="1">
    <citation type="submission" date="2025-08" db="UniProtKB">
        <authorList>
            <consortium name="Ensembl"/>
        </authorList>
    </citation>
    <scope>IDENTIFICATION</scope>
</reference>
<evidence type="ECO:0000256" key="11">
    <source>
        <dbReference type="SAM" id="Coils"/>
    </source>
</evidence>
<protein>
    <recommendedName>
        <fullName evidence="10">IQ motif and SEC7 domain-containing protein 3</fullName>
    </recommendedName>
</protein>
<dbReference type="Pfam" id="PF01369">
    <property type="entry name" value="Sec7"/>
    <property type="match status" value="1"/>
</dbReference>
<keyword evidence="4" id="KW-0597">Phosphoprotein</keyword>
<keyword evidence="5" id="KW-0770">Synapse</keyword>
<sequence length="1102" mass="122993">MESLLDNPMKAVLYLKELTTIVQNQQSLIQTQRQRIDELERKVEDLIGENRQLRDPHQYHHHHPHHHHHPSPRTSSPQPAAHPHQHSATHGQAQPQQHPTVTSVDTGGGDGDRDGGEAQERGNAEMEKEDVRVQEIEQEEEKPQAQPPQPMQQDVKKETEELEKETASTGGTGRRPSLHHTASPIRVQRNGACCHSTTSDYELSLDLKNKQIEMLEHKYGGHLISRRAACKIQTAFRQYQLSKNFEKIRNSLLESRLPRRISLRKVRVQNTEGISAERALAEGCNLTSIPLVRSPSLPTTVGGSLTDLEDSFNEQVQSLAQSIDDALSNWSMKTMCSLQEGGTYQFSSEAFSTAGGKTGLAGTVREGGPMDSATLHSGTGQVDNSENVARSASKLMMAFRDVTVQIDSKNFHVSSSVLKSSTSVSLGNCVQQGAIITETPPPLEWDAEEVPDGDFPDPPPSEEELVEDLPPLEMEKQEVPERAIPAEKAITSETLSPPEGAEMPVTPIVEVLEAKRIESDTADNSSEQMSSSSTSTSVRSTSEVSSKEALQAMILSLPRYHCENPASCKSPTLSTDVMRKRLYRIGLNLFNINPDKGLQFLISRGFIPDTPIGVAHFLLQRKGLSRQMIGEFLGNSKKPFNRDVLDCVVDEMDFSGMELDEALRKFQAHIRVQGEAQKVERLIEAFSQRYCMCNPDVVQQFHNPDTIFILAFAIILLNTDMYSPNIKPDRKMMLEDFIRNLRGVDDGADIPRDMVVGIYERIQLRELRSNEDHVTYVSKVEQSIVGMKTVLSVPHRRLVCCSRLFEVTDINKAQKQAAHQREVFLFNDLLVILKLCPKKKSSAAYTFCKAMGLLGMQFHLFENEYYPHAITIVSPFSGSDKKQVLNFCAQSAEELLKFVEDLKESIAEVSEMEQIRIEWELEKQQGAKTHSIKNNGTQLELRGRQGSPSGTLQQIHSDTNVSIHNRLQTYQLNAALQSPERTALLNHQRELFQQPPLQSLAEIRPDTLIQCQQIVKVIVLDKGSHGCMEAFLSQSPTHHQLIQSVVSTPVRSPDGGVNQGGNDGSQPPLPPPPPPYNHPHQYIPPDPRLALQRTPSGSRSLI</sequence>
<feature type="compositionally biased region" description="Acidic residues" evidence="12">
    <location>
        <begin position="445"/>
        <end position="465"/>
    </location>
</feature>
<feature type="region of interest" description="Disordered" evidence="12">
    <location>
        <begin position="1048"/>
        <end position="1102"/>
    </location>
</feature>